<evidence type="ECO:0000313" key="9">
    <source>
        <dbReference type="Proteomes" id="UP000661077"/>
    </source>
</evidence>
<evidence type="ECO:0000256" key="1">
    <source>
        <dbReference type="ARBA" id="ARBA00022559"/>
    </source>
</evidence>
<keyword evidence="5 6" id="KW-0676">Redox-active center</keyword>
<comment type="function">
    <text evidence="6">Antioxidant protein with alkyl hydroperoxidase activity. Required for the reduction of the AhpC active site cysteine residues and for the regeneration of the AhpC enzyme activity.</text>
</comment>
<dbReference type="Pfam" id="PF02627">
    <property type="entry name" value="CMD"/>
    <property type="match status" value="1"/>
</dbReference>
<evidence type="ECO:0000256" key="3">
    <source>
        <dbReference type="ARBA" id="ARBA00023002"/>
    </source>
</evidence>
<dbReference type="NCBIfam" id="TIGR00778">
    <property type="entry name" value="ahpD_dom"/>
    <property type="match status" value="1"/>
</dbReference>
<dbReference type="RefSeq" id="WP_203166204.1">
    <property type="nucleotide sequence ID" value="NZ_JAEVLS010000001.1"/>
</dbReference>
<reference evidence="8 9" key="1">
    <citation type="journal article" date="2021" name="Int. J. Syst. Evol. Microbiol.">
        <title>Steroidobacter gossypii sp. nov., isolated from soil of cotton cropping field.</title>
        <authorList>
            <person name="Huang R."/>
            <person name="Yang S."/>
            <person name="Zhen C."/>
            <person name="Liu W."/>
        </authorList>
    </citation>
    <scope>NUCLEOTIDE SEQUENCE [LARGE SCALE GENOMIC DNA]</scope>
    <source>
        <strain evidence="8 9">S1-65</strain>
    </source>
</reference>
<dbReference type="Proteomes" id="UP000661077">
    <property type="component" value="Unassembled WGS sequence"/>
</dbReference>
<dbReference type="PANTHER" id="PTHR33930:SF7">
    <property type="entry name" value="ALKYL HYDROPEROXIDE REDUCTASE AHPD"/>
    <property type="match status" value="1"/>
</dbReference>
<evidence type="ECO:0000256" key="5">
    <source>
        <dbReference type="ARBA" id="ARBA00023284"/>
    </source>
</evidence>
<dbReference type="HAMAP" id="MF_01676">
    <property type="entry name" value="AhpD"/>
    <property type="match status" value="1"/>
</dbReference>
<comment type="caution">
    <text evidence="8">The sequence shown here is derived from an EMBL/GenBank/DDBJ whole genome shotgun (WGS) entry which is preliminary data.</text>
</comment>
<dbReference type="InterPro" id="IPR004675">
    <property type="entry name" value="AhpD_core"/>
</dbReference>
<evidence type="ECO:0000313" key="8">
    <source>
        <dbReference type="EMBL" id="MBM0104261.1"/>
    </source>
</evidence>
<protein>
    <recommendedName>
        <fullName evidence="6">Alkyl hydroperoxide reductase AhpD</fullName>
        <ecNumber evidence="6">1.11.1.28</ecNumber>
    </recommendedName>
    <alternativeName>
        <fullName evidence="6">Alkylhydroperoxidase AhpD</fullName>
    </alternativeName>
</protein>
<keyword evidence="3 6" id="KW-0560">Oxidoreductase</keyword>
<accession>A0ABS1WTG2</accession>
<dbReference type="NCBIfam" id="TIGR00777">
    <property type="entry name" value="ahpD"/>
    <property type="match status" value="1"/>
</dbReference>
<feature type="disulfide bond" description="Interchain (with AhpC); in linked form" evidence="6">
    <location>
        <position position="137"/>
    </location>
</feature>
<dbReference type="InterPro" id="IPR029032">
    <property type="entry name" value="AhpD-like"/>
</dbReference>
<sequence>MSLETIRDQLPDYARDLKLNIGSVLTPQGAPGLSEKQIAAVALSTAIAARNPHLTEAIESWARTHLDDAHVNGARAAAAIMGMNNIYYRFLHLVEDGEYSTMPARLRMNIIGNPGIDKLDFELLSLAVSAVNGCGMCITSHEKKLREGGISREQIQSAVRIASVIHAVAGVLEYHAASAAAAASV</sequence>
<comment type="catalytic activity">
    <reaction evidence="6">
        <text>N(6)-[(R)-dihydrolipoyl]-L-lysyl-[lipoyl-carrier protein] + a hydroperoxide = N(6)-[(R)-lipoyl]-L-lysyl-[lipoyl-carrier protein] + an alcohol + H2O</text>
        <dbReference type="Rhea" id="RHEA:62636"/>
        <dbReference type="Rhea" id="RHEA-COMP:10502"/>
        <dbReference type="Rhea" id="RHEA-COMP:16355"/>
        <dbReference type="ChEBI" id="CHEBI:15377"/>
        <dbReference type="ChEBI" id="CHEBI:30879"/>
        <dbReference type="ChEBI" id="CHEBI:35924"/>
        <dbReference type="ChEBI" id="CHEBI:83099"/>
        <dbReference type="ChEBI" id="CHEBI:83100"/>
        <dbReference type="EC" id="1.11.1.28"/>
    </reaction>
</comment>
<keyword evidence="4 6" id="KW-1015">Disulfide bond</keyword>
<dbReference type="InterPro" id="IPR004674">
    <property type="entry name" value="AhpD"/>
</dbReference>
<keyword evidence="9" id="KW-1185">Reference proteome</keyword>
<evidence type="ECO:0000256" key="6">
    <source>
        <dbReference type="HAMAP-Rule" id="MF_01676"/>
    </source>
</evidence>
<dbReference type="InterPro" id="IPR003779">
    <property type="entry name" value="CMD-like"/>
</dbReference>
<evidence type="ECO:0000256" key="4">
    <source>
        <dbReference type="ARBA" id="ARBA00023157"/>
    </source>
</evidence>
<dbReference type="Gene3D" id="1.20.1290.10">
    <property type="entry name" value="AhpD-like"/>
    <property type="match status" value="1"/>
</dbReference>
<comment type="similarity">
    <text evidence="6">Belongs to the AhpD family.</text>
</comment>
<name>A0ABS1WTG2_9GAMM</name>
<evidence type="ECO:0000259" key="7">
    <source>
        <dbReference type="Pfam" id="PF02627"/>
    </source>
</evidence>
<dbReference type="EMBL" id="JAEVLS010000001">
    <property type="protein sequence ID" value="MBM0104261.1"/>
    <property type="molecule type" value="Genomic_DNA"/>
</dbReference>
<proteinExistence type="inferred from homology"/>
<evidence type="ECO:0000256" key="2">
    <source>
        <dbReference type="ARBA" id="ARBA00022862"/>
    </source>
</evidence>
<feature type="domain" description="Carboxymuconolactone decarboxylase-like" evidence="7">
    <location>
        <begin position="100"/>
        <end position="180"/>
    </location>
</feature>
<feature type="active site" description="Proton donor" evidence="6">
    <location>
        <position position="134"/>
    </location>
</feature>
<feature type="disulfide bond" evidence="6">
    <location>
        <begin position="134"/>
        <end position="137"/>
    </location>
</feature>
<keyword evidence="2 6" id="KW-0049">Antioxidant</keyword>
<gene>
    <name evidence="6" type="primary">ahpD</name>
    <name evidence="8" type="ORF">JM946_05865</name>
</gene>
<feature type="active site" description="Cysteine sulfenic acid (-SOH) intermediate" evidence="6">
    <location>
        <position position="137"/>
    </location>
</feature>
<dbReference type="PANTHER" id="PTHR33930">
    <property type="entry name" value="ALKYL HYDROPEROXIDE REDUCTASE AHPD"/>
    <property type="match status" value="1"/>
</dbReference>
<keyword evidence="1 6" id="KW-0575">Peroxidase</keyword>
<dbReference type="SUPFAM" id="SSF69118">
    <property type="entry name" value="AhpD-like"/>
    <property type="match status" value="1"/>
</dbReference>
<dbReference type="EC" id="1.11.1.28" evidence="6"/>
<organism evidence="8 9">
    <name type="scientific">Steroidobacter gossypii</name>
    <dbReference type="NCBI Taxonomy" id="2805490"/>
    <lineage>
        <taxon>Bacteria</taxon>
        <taxon>Pseudomonadati</taxon>
        <taxon>Pseudomonadota</taxon>
        <taxon>Gammaproteobacteria</taxon>
        <taxon>Steroidobacterales</taxon>
        <taxon>Steroidobacteraceae</taxon>
        <taxon>Steroidobacter</taxon>
    </lineage>
</organism>